<feature type="region of interest" description="Disordered" evidence="1">
    <location>
        <begin position="361"/>
        <end position="424"/>
    </location>
</feature>
<feature type="compositionally biased region" description="Basic residues" evidence="1">
    <location>
        <begin position="587"/>
        <end position="598"/>
    </location>
</feature>
<feature type="compositionally biased region" description="Basic and acidic residues" evidence="1">
    <location>
        <begin position="214"/>
        <end position="231"/>
    </location>
</feature>
<dbReference type="Gene3D" id="3.40.50.1000">
    <property type="entry name" value="HAD superfamily/HAD-like"/>
    <property type="match status" value="1"/>
</dbReference>
<feature type="compositionally biased region" description="Polar residues" evidence="1">
    <location>
        <begin position="31"/>
        <end position="43"/>
    </location>
</feature>
<feature type="region of interest" description="Disordered" evidence="1">
    <location>
        <begin position="17"/>
        <end position="64"/>
    </location>
</feature>
<feature type="domain" description="FCP1 homology" evidence="2">
    <location>
        <begin position="698"/>
        <end position="815"/>
    </location>
</feature>
<feature type="compositionally biased region" description="Basic residues" evidence="1">
    <location>
        <begin position="398"/>
        <end position="407"/>
    </location>
</feature>
<dbReference type="InterPro" id="IPR036412">
    <property type="entry name" value="HAD-like_sf"/>
</dbReference>
<dbReference type="PROSITE" id="PS50969">
    <property type="entry name" value="FCP1"/>
    <property type="match status" value="1"/>
</dbReference>
<dbReference type="AlphaFoldDB" id="A0AAV6J636"/>
<dbReference type="SMART" id="SM00577">
    <property type="entry name" value="CPDc"/>
    <property type="match status" value="1"/>
</dbReference>
<dbReference type="SUPFAM" id="SSF56784">
    <property type="entry name" value="HAD-like"/>
    <property type="match status" value="1"/>
</dbReference>
<feature type="region of interest" description="Disordered" evidence="1">
    <location>
        <begin position="204"/>
        <end position="244"/>
    </location>
</feature>
<keyword evidence="4" id="KW-1185">Reference proteome</keyword>
<feature type="compositionally biased region" description="Basic residues" evidence="1">
    <location>
        <begin position="120"/>
        <end position="132"/>
    </location>
</feature>
<organism evidence="3 4">
    <name type="scientific">Rhododendron griersonianum</name>
    <dbReference type="NCBI Taxonomy" id="479676"/>
    <lineage>
        <taxon>Eukaryota</taxon>
        <taxon>Viridiplantae</taxon>
        <taxon>Streptophyta</taxon>
        <taxon>Embryophyta</taxon>
        <taxon>Tracheophyta</taxon>
        <taxon>Spermatophyta</taxon>
        <taxon>Magnoliopsida</taxon>
        <taxon>eudicotyledons</taxon>
        <taxon>Gunneridae</taxon>
        <taxon>Pentapetalae</taxon>
        <taxon>asterids</taxon>
        <taxon>Ericales</taxon>
        <taxon>Ericaceae</taxon>
        <taxon>Ericoideae</taxon>
        <taxon>Rhodoreae</taxon>
        <taxon>Rhododendron</taxon>
    </lineage>
</organism>
<evidence type="ECO:0000313" key="3">
    <source>
        <dbReference type="EMBL" id="KAG5536441.1"/>
    </source>
</evidence>
<protein>
    <recommendedName>
        <fullName evidence="2">FCP1 homology domain-containing protein</fullName>
    </recommendedName>
</protein>
<evidence type="ECO:0000256" key="1">
    <source>
        <dbReference type="SAM" id="MobiDB-lite"/>
    </source>
</evidence>
<evidence type="ECO:0000259" key="2">
    <source>
        <dbReference type="PROSITE" id="PS50969"/>
    </source>
</evidence>
<feature type="region of interest" description="Disordered" evidence="1">
    <location>
        <begin position="304"/>
        <end position="324"/>
    </location>
</feature>
<proteinExistence type="predicted"/>
<dbReference type="PANTHER" id="PTHR12210">
    <property type="entry name" value="DULLARD PROTEIN PHOSPHATASE"/>
    <property type="match status" value="1"/>
</dbReference>
<feature type="region of interest" description="Disordered" evidence="1">
    <location>
        <begin position="84"/>
        <end position="151"/>
    </location>
</feature>
<dbReference type="Proteomes" id="UP000823749">
    <property type="component" value="Chromosome 8"/>
</dbReference>
<dbReference type="EMBL" id="JACTNZ010000008">
    <property type="protein sequence ID" value="KAG5536441.1"/>
    <property type="molecule type" value="Genomic_DNA"/>
</dbReference>
<feature type="compositionally biased region" description="Basic residues" evidence="1">
    <location>
        <begin position="44"/>
        <end position="55"/>
    </location>
</feature>
<sequence length="815" mass="87947">MFVERVGVDSVLEVNQEPNISTEKHDDQAQVDINSSDLSSIKNCQKKQARKKRKSSGCPIGSIDEGALSSALVVVVQDNSVRDIPSNHLGKAEDGSSVLGGGEISQEKTSGGPNSELLSGKKKKKSKRKKERKLTACPMTSLGSTEEGASPSVLVVPDSSVGEISLKQSNEVPAPCNSLKLMEEVVAGNGTSLLDGGKISQEIGSGECSNGDSEFGKMKEKSKMGNLEDNKTGNGRIHRRKKRKSSACRISSLESIEEGVKESSAAFTCLNHLNEAPEPSYSGKMMEEMVAGLIISQEKASGECSNGRPVCGNERNKSKMENLEESKCNTGISVAMDVSLVDNPETDFGQDSFVRDISSNHLGEAKDGSSIPAAGEVSQEKASGGPNSELLSGEKKKESKRKKKRKLSACPMSGLGSTEEGASPSVLVVPDSSVGEISLKLSDEVPAPCNLVKLMEEVVAGNDTSLLDGGKISQEIASHDCPNGESDFGKKEESKMGNLEENNAGHGRIHRRKKRKSFACPISSLESIEESLQESSAGYTCLNHMDEAPEPSYTGKMEDMVAGLGISQEKASCECPVGEPASGNERKKSKMGRKKSKMGNKGNSVVMDVFMVDIPETDFEQFNKDKLDVIQNTVLSEEDRASDDALCSVPSVDNIVVDKLNIQPMLKDAIPSFSKLGAMIDGVNLESPQQSQGGAPLRNSRKKLLVLDVNGLLVDIVPSGAGGYKQHKILSQKAVFKRPFCDDFLQFCFDRFRVGVWSSRTRKNVNTVLDFLMGKSKSNLLFCWMRWTLIEEVVFSFDRVGSSDNAIVPWLVRFA</sequence>
<dbReference type="InterPro" id="IPR050365">
    <property type="entry name" value="TIM50"/>
</dbReference>
<accession>A0AAV6J636</accession>
<reference evidence="3" key="1">
    <citation type="submission" date="2020-08" db="EMBL/GenBank/DDBJ databases">
        <title>Plant Genome Project.</title>
        <authorList>
            <person name="Zhang R.-G."/>
        </authorList>
    </citation>
    <scope>NUCLEOTIDE SEQUENCE</scope>
    <source>
        <strain evidence="3">WSP0</strain>
        <tissue evidence="3">Leaf</tissue>
    </source>
</reference>
<comment type="caution">
    <text evidence="3">The sequence shown here is derived from an EMBL/GenBank/DDBJ whole genome shotgun (WGS) entry which is preliminary data.</text>
</comment>
<feature type="region of interest" description="Disordered" evidence="1">
    <location>
        <begin position="476"/>
        <end position="510"/>
    </location>
</feature>
<gene>
    <name evidence="3" type="ORF">RHGRI_024013</name>
</gene>
<dbReference type="InterPro" id="IPR023214">
    <property type="entry name" value="HAD_sf"/>
</dbReference>
<evidence type="ECO:0000313" key="4">
    <source>
        <dbReference type="Proteomes" id="UP000823749"/>
    </source>
</evidence>
<feature type="region of interest" description="Disordered" evidence="1">
    <location>
        <begin position="574"/>
        <end position="600"/>
    </location>
</feature>
<dbReference type="Pfam" id="PF03031">
    <property type="entry name" value="NIF"/>
    <property type="match status" value="1"/>
</dbReference>
<name>A0AAV6J636_9ERIC</name>
<dbReference type="InterPro" id="IPR004274">
    <property type="entry name" value="FCP1_dom"/>
</dbReference>
<feature type="compositionally biased region" description="Basic and acidic residues" evidence="1">
    <location>
        <begin position="314"/>
        <end position="324"/>
    </location>
</feature>